<dbReference type="Proteomes" id="UP000467841">
    <property type="component" value="Unassembled WGS sequence"/>
</dbReference>
<dbReference type="EMBL" id="CACVBM020000177">
    <property type="protein sequence ID" value="CAA7015476.1"/>
    <property type="molecule type" value="Genomic_DNA"/>
</dbReference>
<evidence type="ECO:0008006" key="3">
    <source>
        <dbReference type="Google" id="ProtNLM"/>
    </source>
</evidence>
<protein>
    <recommendedName>
        <fullName evidence="3">NYN domain-containing protein</fullName>
    </recommendedName>
</protein>
<comment type="caution">
    <text evidence="1">The sequence shown here is derived from an EMBL/GenBank/DDBJ whole genome shotgun (WGS) entry which is preliminary data.</text>
</comment>
<accession>A0A6D2HHC4</accession>
<keyword evidence="2" id="KW-1185">Reference proteome</keyword>
<dbReference type="AlphaFoldDB" id="A0A6D2HHC4"/>
<proteinExistence type="predicted"/>
<name>A0A6D2HHC4_9BRAS</name>
<reference evidence="1" key="1">
    <citation type="submission" date="2020-01" db="EMBL/GenBank/DDBJ databases">
        <authorList>
            <person name="Mishra B."/>
        </authorList>
    </citation>
    <scope>NUCLEOTIDE SEQUENCE [LARGE SCALE GENOMIC DNA]</scope>
</reference>
<gene>
    <name evidence="1" type="ORF">MERR_LOCUS2711</name>
</gene>
<evidence type="ECO:0000313" key="2">
    <source>
        <dbReference type="Proteomes" id="UP000467841"/>
    </source>
</evidence>
<sequence length="130" mass="14963">MAYGEAFQTMSNDLKKEYRNAGFNFYYEEGDKFRRMASMLEDILLCTWELRQGQVANIVVLANILEELMVYVFVTMKSRGHNVVFARKRQSHEDDGSSCSLVGRLSESGITEWICPNLLDEILEDEAFGM</sequence>
<evidence type="ECO:0000313" key="1">
    <source>
        <dbReference type="EMBL" id="CAA7015476.1"/>
    </source>
</evidence>
<organism evidence="1 2">
    <name type="scientific">Microthlaspi erraticum</name>
    <dbReference type="NCBI Taxonomy" id="1685480"/>
    <lineage>
        <taxon>Eukaryota</taxon>
        <taxon>Viridiplantae</taxon>
        <taxon>Streptophyta</taxon>
        <taxon>Embryophyta</taxon>
        <taxon>Tracheophyta</taxon>
        <taxon>Spermatophyta</taxon>
        <taxon>Magnoliopsida</taxon>
        <taxon>eudicotyledons</taxon>
        <taxon>Gunneridae</taxon>
        <taxon>Pentapetalae</taxon>
        <taxon>rosids</taxon>
        <taxon>malvids</taxon>
        <taxon>Brassicales</taxon>
        <taxon>Brassicaceae</taxon>
        <taxon>Coluteocarpeae</taxon>
        <taxon>Microthlaspi</taxon>
    </lineage>
</organism>